<keyword evidence="8" id="KW-0408">Iron</keyword>
<evidence type="ECO:0000256" key="5">
    <source>
        <dbReference type="ARBA" id="ARBA00022832"/>
    </source>
</evidence>
<evidence type="ECO:0000256" key="6">
    <source>
        <dbReference type="ARBA" id="ARBA00022989"/>
    </source>
</evidence>
<protein>
    <submittedName>
        <fullName evidence="14">Acyl-CoA desaturase</fullName>
    </submittedName>
</protein>
<dbReference type="AlphaFoldDB" id="A0AAN2C8L0"/>
<evidence type="ECO:0000256" key="10">
    <source>
        <dbReference type="ARBA" id="ARBA00023136"/>
    </source>
</evidence>
<comment type="similarity">
    <text evidence="2">Belongs to the fatty acid desaturase type 2 family.</text>
</comment>
<feature type="transmembrane region" description="Helical" evidence="12">
    <location>
        <begin position="12"/>
        <end position="31"/>
    </location>
</feature>
<sequence length="290" mass="33131">MQSAKPHIPGWVTFTGLAVVHLGALCAFIPGTFHWSALVVMVALYYVTGAWGITLGYHRLLTHRSLKVVKPVEYLAAILGTLALQGGPIEWISTHRAHHAHTDKEGDPHDINRGLLWSHFEWLYRPNEARLSPAEQARLAPDLAGDRFYQFLEKTYLLWTIVLGVALLALGGVSWLVWGVFVRIVLTYHITWLVNSAAHHSGYQSFRTGDKSTNNWWVAILAWGEGWHNNHHAFPFSARHGLRWFEFDATWWTIKVLAWLKLARDIKLPTPAMLQRLKLETQRFPVREQA</sequence>
<evidence type="ECO:0000256" key="2">
    <source>
        <dbReference type="ARBA" id="ARBA00008749"/>
    </source>
</evidence>
<dbReference type="KEGG" id="vab:WPS_03440"/>
<feature type="transmembrane region" description="Helical" evidence="12">
    <location>
        <begin position="156"/>
        <end position="178"/>
    </location>
</feature>
<evidence type="ECO:0000256" key="1">
    <source>
        <dbReference type="ARBA" id="ARBA00004141"/>
    </source>
</evidence>
<dbReference type="InterPro" id="IPR015876">
    <property type="entry name" value="Acyl-CoA_DS"/>
</dbReference>
<dbReference type="InterPro" id="IPR005804">
    <property type="entry name" value="FA_desaturase_dom"/>
</dbReference>
<evidence type="ECO:0000313" key="14">
    <source>
        <dbReference type="EMBL" id="BDE05068.1"/>
    </source>
</evidence>
<keyword evidence="3" id="KW-0444">Lipid biosynthesis</keyword>
<evidence type="ECO:0000256" key="12">
    <source>
        <dbReference type="SAM" id="Phobius"/>
    </source>
</evidence>
<dbReference type="RefSeq" id="WP_317996135.1">
    <property type="nucleotide sequence ID" value="NZ_AP025523.1"/>
</dbReference>
<reference evidence="14 15" key="1">
    <citation type="journal article" date="2022" name="ISME Commun">
        <title>Vulcanimicrobium alpinus gen. nov. sp. nov., the first cultivated representative of the candidate phylum 'Eremiobacterota', is a metabolically versatile aerobic anoxygenic phototroph.</title>
        <authorList>
            <person name="Yabe S."/>
            <person name="Muto K."/>
            <person name="Abe K."/>
            <person name="Yokota A."/>
            <person name="Staudigel H."/>
            <person name="Tebo B.M."/>
        </authorList>
    </citation>
    <scope>NUCLEOTIDE SEQUENCE [LARGE SCALE GENOMIC DNA]</scope>
    <source>
        <strain evidence="14 15">WC8-2</strain>
    </source>
</reference>
<keyword evidence="11" id="KW-0275">Fatty acid biosynthesis</keyword>
<name>A0AAN2C8L0_UNVUL</name>
<keyword evidence="6 12" id="KW-1133">Transmembrane helix</keyword>
<dbReference type="PANTHER" id="PTHR11351:SF31">
    <property type="entry name" value="DESATURASE 1, ISOFORM A-RELATED"/>
    <property type="match status" value="1"/>
</dbReference>
<keyword evidence="15" id="KW-1185">Reference proteome</keyword>
<feature type="transmembrane region" description="Helical" evidence="12">
    <location>
        <begin position="37"/>
        <end position="57"/>
    </location>
</feature>
<keyword evidence="5" id="KW-0276">Fatty acid metabolism</keyword>
<dbReference type="GO" id="GO:0006633">
    <property type="term" value="P:fatty acid biosynthetic process"/>
    <property type="evidence" value="ECO:0007669"/>
    <property type="project" value="UniProtKB-KW"/>
</dbReference>
<evidence type="ECO:0000256" key="9">
    <source>
        <dbReference type="ARBA" id="ARBA00023098"/>
    </source>
</evidence>
<comment type="subcellular location">
    <subcellularLocation>
        <location evidence="1">Membrane</location>
        <topology evidence="1">Multi-pass membrane protein</topology>
    </subcellularLocation>
</comment>
<keyword evidence="4 12" id="KW-0812">Transmembrane</keyword>
<evidence type="ECO:0000259" key="13">
    <source>
        <dbReference type="Pfam" id="PF00487"/>
    </source>
</evidence>
<dbReference type="CDD" id="cd03505">
    <property type="entry name" value="Delta9-FADS-like"/>
    <property type="match status" value="1"/>
</dbReference>
<evidence type="ECO:0000256" key="4">
    <source>
        <dbReference type="ARBA" id="ARBA00022692"/>
    </source>
</evidence>
<feature type="domain" description="Fatty acid desaturase" evidence="13">
    <location>
        <begin position="35"/>
        <end position="255"/>
    </location>
</feature>
<accession>A0AAN2C8L0</accession>
<evidence type="ECO:0000313" key="15">
    <source>
        <dbReference type="Proteomes" id="UP001317532"/>
    </source>
</evidence>
<dbReference type="Pfam" id="PF00487">
    <property type="entry name" value="FA_desaturase"/>
    <property type="match status" value="1"/>
</dbReference>
<evidence type="ECO:0000256" key="11">
    <source>
        <dbReference type="ARBA" id="ARBA00023160"/>
    </source>
</evidence>
<evidence type="ECO:0000256" key="3">
    <source>
        <dbReference type="ARBA" id="ARBA00022516"/>
    </source>
</evidence>
<dbReference type="EMBL" id="AP025523">
    <property type="protein sequence ID" value="BDE05068.1"/>
    <property type="molecule type" value="Genomic_DNA"/>
</dbReference>
<dbReference type="Proteomes" id="UP001317532">
    <property type="component" value="Chromosome"/>
</dbReference>
<dbReference type="PANTHER" id="PTHR11351">
    <property type="entry name" value="ACYL-COA DESATURASE"/>
    <property type="match status" value="1"/>
</dbReference>
<keyword evidence="9" id="KW-0443">Lipid metabolism</keyword>
<dbReference type="PRINTS" id="PR00075">
    <property type="entry name" value="FACDDSATRASE"/>
</dbReference>
<proteinExistence type="inferred from homology"/>
<keyword evidence="10 12" id="KW-0472">Membrane</keyword>
<keyword evidence="7" id="KW-0560">Oxidoreductase</keyword>
<dbReference type="GO" id="GO:0016717">
    <property type="term" value="F:oxidoreductase activity, acting on paired donors, with oxidation of a pair of donors resulting in the reduction of molecular oxygen to two molecules of water"/>
    <property type="evidence" value="ECO:0007669"/>
    <property type="project" value="InterPro"/>
</dbReference>
<dbReference type="GO" id="GO:0016020">
    <property type="term" value="C:membrane"/>
    <property type="evidence" value="ECO:0007669"/>
    <property type="project" value="UniProtKB-SubCell"/>
</dbReference>
<gene>
    <name evidence="14" type="primary">desC</name>
    <name evidence="14" type="ORF">WPS_03440</name>
</gene>
<organism evidence="14 15">
    <name type="scientific">Vulcanimicrobium alpinum</name>
    <dbReference type="NCBI Taxonomy" id="3016050"/>
    <lineage>
        <taxon>Bacteria</taxon>
        <taxon>Bacillati</taxon>
        <taxon>Vulcanimicrobiota</taxon>
        <taxon>Vulcanimicrobiia</taxon>
        <taxon>Vulcanimicrobiales</taxon>
        <taxon>Vulcanimicrobiaceae</taxon>
        <taxon>Vulcanimicrobium</taxon>
    </lineage>
</organism>
<evidence type="ECO:0000256" key="7">
    <source>
        <dbReference type="ARBA" id="ARBA00023002"/>
    </source>
</evidence>
<evidence type="ECO:0000256" key="8">
    <source>
        <dbReference type="ARBA" id="ARBA00023004"/>
    </source>
</evidence>